<dbReference type="EMBL" id="KV722574">
    <property type="protein sequence ID" value="OCH85599.1"/>
    <property type="molecule type" value="Genomic_DNA"/>
</dbReference>
<accession>A0A8E2DH86</accession>
<dbReference type="Proteomes" id="UP000250043">
    <property type="component" value="Unassembled WGS sequence"/>
</dbReference>
<keyword evidence="2" id="KW-1185">Reference proteome</keyword>
<dbReference type="Gene3D" id="2.170.15.10">
    <property type="entry name" value="Proaerolysin, chain A, domain 3"/>
    <property type="match status" value="1"/>
</dbReference>
<evidence type="ECO:0000313" key="2">
    <source>
        <dbReference type="Proteomes" id="UP000250043"/>
    </source>
</evidence>
<evidence type="ECO:0000313" key="1">
    <source>
        <dbReference type="EMBL" id="OCH85599.1"/>
    </source>
</evidence>
<dbReference type="AlphaFoldDB" id="A0A8E2DH86"/>
<dbReference type="OrthoDB" id="4411232at2759"/>
<gene>
    <name evidence="1" type="ORF">OBBRIDRAFT_784610</name>
</gene>
<protein>
    <submittedName>
        <fullName evidence="1">Uncharacterized protein</fullName>
    </submittedName>
</protein>
<reference evidence="1 2" key="1">
    <citation type="submission" date="2016-07" db="EMBL/GenBank/DDBJ databases">
        <title>Draft genome of the white-rot fungus Obba rivulosa 3A-2.</title>
        <authorList>
            <consortium name="DOE Joint Genome Institute"/>
            <person name="Miettinen O."/>
            <person name="Riley R."/>
            <person name="Acob R."/>
            <person name="Barry K."/>
            <person name="Cullen D."/>
            <person name="De Vries R."/>
            <person name="Hainaut M."/>
            <person name="Hatakka A."/>
            <person name="Henrissat B."/>
            <person name="Hilden K."/>
            <person name="Kuo R."/>
            <person name="Labutti K."/>
            <person name="Lipzen A."/>
            <person name="Makela M.R."/>
            <person name="Sandor L."/>
            <person name="Spatafora J.W."/>
            <person name="Grigoriev I.V."/>
            <person name="Hibbett D.S."/>
        </authorList>
    </citation>
    <scope>NUCLEOTIDE SEQUENCE [LARGE SCALE GENOMIC DNA]</scope>
    <source>
        <strain evidence="1 2">3A-2</strain>
    </source>
</reference>
<sequence>MLGPIFLKCPVASIFIRDITYTPSLEGSSAGISEVVLGQVDYSNPSDATQNLPWSFTGTVTRPISTILQQSLSTVYGSSISIEVSAEPFDIGGRVAGGRQWQAITNVQTSATTSSERLLFWAASGELAPGHGTKVSAICYQGNGQTENTSRVTLKLKDGTTSTFTEQGTLRNVIYTEVRVLAESYVLNGLARRLVINDSPTRNSTPYTCEPGMSPT</sequence>
<proteinExistence type="predicted"/>
<organism evidence="1 2">
    <name type="scientific">Obba rivulosa</name>
    <dbReference type="NCBI Taxonomy" id="1052685"/>
    <lineage>
        <taxon>Eukaryota</taxon>
        <taxon>Fungi</taxon>
        <taxon>Dikarya</taxon>
        <taxon>Basidiomycota</taxon>
        <taxon>Agaricomycotina</taxon>
        <taxon>Agaricomycetes</taxon>
        <taxon>Polyporales</taxon>
        <taxon>Gelatoporiaceae</taxon>
        <taxon>Obba</taxon>
    </lineage>
</organism>
<name>A0A8E2DH86_9APHY</name>